<evidence type="ECO:0000313" key="2">
    <source>
        <dbReference type="Proteomes" id="UP001221546"/>
    </source>
</evidence>
<protein>
    <submittedName>
        <fullName evidence="1">Uncharacterized protein</fullName>
    </submittedName>
</protein>
<name>A0ABY8JQ33_9BRAD</name>
<dbReference type="Proteomes" id="UP001221546">
    <property type="component" value="Chromosome"/>
</dbReference>
<dbReference type="EMBL" id="CP121646">
    <property type="protein sequence ID" value="WFU66123.1"/>
    <property type="molecule type" value="Genomic_DNA"/>
</dbReference>
<gene>
    <name evidence="1" type="ORF">QA636_11625</name>
</gene>
<reference evidence="1 2" key="1">
    <citation type="submission" date="2023-04" db="EMBL/GenBank/DDBJ databases">
        <title>Australian commercial rhizobial inoculants.</title>
        <authorList>
            <person name="Kohlmeier M.G."/>
            <person name="O'Hara G.W."/>
            <person name="Colombi E."/>
            <person name="Ramsay J.P."/>
            <person name="Terpolilli J."/>
        </authorList>
    </citation>
    <scope>NUCLEOTIDE SEQUENCE [LARGE SCALE GENOMIC DNA]</scope>
    <source>
        <strain evidence="1 2">CB627</strain>
    </source>
</reference>
<dbReference type="RefSeq" id="WP_310885608.1">
    <property type="nucleotide sequence ID" value="NZ_CP121646.1"/>
</dbReference>
<accession>A0ABY8JQ33</accession>
<proteinExistence type="predicted"/>
<sequence length="123" mass="13833">MQWKIAYRTVTLLVTIPLAEFDHEEISRSHRFCRDHRIYGPSVAAECTSSRDVDAFCKRWPTVQSQPANAEKETSCRAYAASFYESVMLRQMAANRVDGARVLAALDSVINAFNDLLATKCGN</sequence>
<evidence type="ECO:0000313" key="1">
    <source>
        <dbReference type="EMBL" id="WFU66123.1"/>
    </source>
</evidence>
<keyword evidence="2" id="KW-1185">Reference proteome</keyword>
<organism evidence="1 2">
    <name type="scientific">Bradyrhizobium brasilense</name>
    <dbReference type="NCBI Taxonomy" id="1419277"/>
    <lineage>
        <taxon>Bacteria</taxon>
        <taxon>Pseudomonadati</taxon>
        <taxon>Pseudomonadota</taxon>
        <taxon>Alphaproteobacteria</taxon>
        <taxon>Hyphomicrobiales</taxon>
        <taxon>Nitrobacteraceae</taxon>
        <taxon>Bradyrhizobium</taxon>
    </lineage>
</organism>